<comment type="caution">
    <text evidence="2">The sequence shown here is derived from an EMBL/GenBank/DDBJ whole genome shotgun (WGS) entry which is preliminary data.</text>
</comment>
<sequence length="119" mass="12741">MEVGQRQGLNRLIFDFEQQPVAGDPGVVDQYIEASLFGDLGKHRLDRRFVAHVATMGDDSGVGTGTLAQSLHRLPVDVAAVDDRSGGGQFKGDPAPQTAAGAGDQTTFIFNIHKAFPQY</sequence>
<protein>
    <submittedName>
        <fullName evidence="2">Uncharacterized protein</fullName>
    </submittedName>
</protein>
<dbReference type="EMBL" id="VSSQ01028321">
    <property type="protein sequence ID" value="MPM77996.1"/>
    <property type="molecule type" value="Genomic_DNA"/>
</dbReference>
<proteinExistence type="predicted"/>
<reference evidence="2" key="1">
    <citation type="submission" date="2019-08" db="EMBL/GenBank/DDBJ databases">
        <authorList>
            <person name="Kucharzyk K."/>
            <person name="Murdoch R.W."/>
            <person name="Higgins S."/>
            <person name="Loffler F."/>
        </authorList>
    </citation>
    <scope>NUCLEOTIDE SEQUENCE</scope>
</reference>
<evidence type="ECO:0000313" key="2">
    <source>
        <dbReference type="EMBL" id="MPM77996.1"/>
    </source>
</evidence>
<accession>A0A645CLV3</accession>
<dbReference type="AlphaFoldDB" id="A0A645CLV3"/>
<evidence type="ECO:0000256" key="1">
    <source>
        <dbReference type="SAM" id="MobiDB-lite"/>
    </source>
</evidence>
<feature type="region of interest" description="Disordered" evidence="1">
    <location>
        <begin position="83"/>
        <end position="102"/>
    </location>
</feature>
<name>A0A645CLV3_9ZZZZ</name>
<gene>
    <name evidence="2" type="ORF">SDC9_125006</name>
</gene>
<organism evidence="2">
    <name type="scientific">bioreactor metagenome</name>
    <dbReference type="NCBI Taxonomy" id="1076179"/>
    <lineage>
        <taxon>unclassified sequences</taxon>
        <taxon>metagenomes</taxon>
        <taxon>ecological metagenomes</taxon>
    </lineage>
</organism>